<feature type="compositionally biased region" description="Polar residues" evidence="2">
    <location>
        <begin position="196"/>
        <end position="212"/>
    </location>
</feature>
<dbReference type="AlphaFoldDB" id="A0A1Q5UCV2"/>
<dbReference type="Proteomes" id="UP000186955">
    <property type="component" value="Unassembled WGS sequence"/>
</dbReference>
<evidence type="ECO:0000256" key="1">
    <source>
        <dbReference type="PROSITE-ProRule" id="PRU00042"/>
    </source>
</evidence>
<dbReference type="GO" id="GO:0008270">
    <property type="term" value="F:zinc ion binding"/>
    <property type="evidence" value="ECO:0007669"/>
    <property type="project" value="UniProtKB-KW"/>
</dbReference>
<evidence type="ECO:0000256" key="2">
    <source>
        <dbReference type="SAM" id="MobiDB-lite"/>
    </source>
</evidence>
<gene>
    <name evidence="4" type="ORF">PENSUB_4290</name>
</gene>
<dbReference type="Pfam" id="PF12013">
    <property type="entry name" value="OrsD"/>
    <property type="match status" value="1"/>
</dbReference>
<protein>
    <recommendedName>
        <fullName evidence="3">C2H2-type domain-containing protein</fullName>
    </recommendedName>
</protein>
<dbReference type="InterPro" id="IPR022698">
    <property type="entry name" value="OrsD"/>
</dbReference>
<keyword evidence="1" id="KW-0862">Zinc</keyword>
<name>A0A1Q5UCV2_9EURO</name>
<evidence type="ECO:0000313" key="4">
    <source>
        <dbReference type="EMBL" id="OKP10294.1"/>
    </source>
</evidence>
<feature type="region of interest" description="Disordered" evidence="2">
    <location>
        <begin position="191"/>
        <end position="217"/>
    </location>
</feature>
<dbReference type="InterPro" id="IPR013087">
    <property type="entry name" value="Znf_C2H2_type"/>
</dbReference>
<evidence type="ECO:0000313" key="5">
    <source>
        <dbReference type="Proteomes" id="UP000186955"/>
    </source>
</evidence>
<evidence type="ECO:0000259" key="3">
    <source>
        <dbReference type="PROSITE" id="PS50157"/>
    </source>
</evidence>
<feature type="domain" description="C2H2-type" evidence="3">
    <location>
        <begin position="98"/>
        <end position="126"/>
    </location>
</feature>
<proteinExistence type="predicted"/>
<organism evidence="4 5">
    <name type="scientific">Penicillium subrubescens</name>
    <dbReference type="NCBI Taxonomy" id="1316194"/>
    <lineage>
        <taxon>Eukaryota</taxon>
        <taxon>Fungi</taxon>
        <taxon>Dikarya</taxon>
        <taxon>Ascomycota</taxon>
        <taxon>Pezizomycotina</taxon>
        <taxon>Eurotiomycetes</taxon>
        <taxon>Eurotiomycetidae</taxon>
        <taxon>Eurotiales</taxon>
        <taxon>Aspergillaceae</taxon>
        <taxon>Penicillium</taxon>
    </lineage>
</organism>
<comment type="caution">
    <text evidence="4">The sequence shown here is derived from an EMBL/GenBank/DDBJ whole genome shotgun (WGS) entry which is preliminary data.</text>
</comment>
<accession>A0A1Q5UCV2</accession>
<keyword evidence="1" id="KW-0863">Zinc-finger</keyword>
<sequence>MPHSAPLAYPVSTREWPSLPLYLDWEEHVAICTLCRYAIPTEGIQASNHFRKKHQISKNRRTGLDQYLQGHQFKSGRLAKPRPTGSQSHPALQVSGGFQCLQCLYISTSVHLVCRHLRGTHTQDDPTGCVDLDMLYKPVLVQSWTQSTTTQSFWTILSAPLKGTTESGANEPQLCTANMKLLHNLRKREEKFHTVQKPQNSSQYSGQDTYENSPMAGEDAVDRDISKCSPVLFVHLLGTTAEQLLSRSPQER</sequence>
<keyword evidence="1" id="KW-0479">Metal-binding</keyword>
<dbReference type="EMBL" id="MNBE01000366">
    <property type="protein sequence ID" value="OKP10294.1"/>
    <property type="molecule type" value="Genomic_DNA"/>
</dbReference>
<dbReference type="PROSITE" id="PS50157">
    <property type="entry name" value="ZINC_FINGER_C2H2_2"/>
    <property type="match status" value="1"/>
</dbReference>
<reference evidence="4 5" key="1">
    <citation type="submission" date="2016-10" db="EMBL/GenBank/DDBJ databases">
        <title>Genome sequence of the ascomycete fungus Penicillium subrubescens.</title>
        <authorList>
            <person name="De Vries R.P."/>
            <person name="Peng M."/>
            <person name="Dilokpimol A."/>
            <person name="Hilden K."/>
            <person name="Makela M.R."/>
            <person name="Grigoriev I."/>
            <person name="Riley R."/>
            <person name="Granchi Z."/>
        </authorList>
    </citation>
    <scope>NUCLEOTIDE SEQUENCE [LARGE SCALE GENOMIC DNA]</scope>
    <source>
        <strain evidence="4 5">CBS 132785</strain>
    </source>
</reference>
<keyword evidence="5" id="KW-1185">Reference proteome</keyword>